<dbReference type="OrthoDB" id="48314at2759"/>
<accession>A0A1R2B9C8</accession>
<organism evidence="2 3">
    <name type="scientific">Stentor coeruleus</name>
    <dbReference type="NCBI Taxonomy" id="5963"/>
    <lineage>
        <taxon>Eukaryota</taxon>
        <taxon>Sar</taxon>
        <taxon>Alveolata</taxon>
        <taxon>Ciliophora</taxon>
        <taxon>Postciliodesmatophora</taxon>
        <taxon>Heterotrichea</taxon>
        <taxon>Heterotrichida</taxon>
        <taxon>Stentoridae</taxon>
        <taxon>Stentor</taxon>
    </lineage>
</organism>
<reference evidence="2 3" key="1">
    <citation type="submission" date="2016-11" db="EMBL/GenBank/DDBJ databases">
        <title>The macronuclear genome of Stentor coeruleus: a giant cell with tiny introns.</title>
        <authorList>
            <person name="Slabodnick M."/>
            <person name="Ruby J.G."/>
            <person name="Reiff S.B."/>
            <person name="Swart E.C."/>
            <person name="Gosai S."/>
            <person name="Prabakaran S."/>
            <person name="Witkowska E."/>
            <person name="Larue G.E."/>
            <person name="Fisher S."/>
            <person name="Freeman R.M."/>
            <person name="Gunawardena J."/>
            <person name="Chu W."/>
            <person name="Stover N.A."/>
            <person name="Gregory B.D."/>
            <person name="Nowacki M."/>
            <person name="Derisi J."/>
            <person name="Roy S.W."/>
            <person name="Marshall W.F."/>
            <person name="Sood P."/>
        </authorList>
    </citation>
    <scope>NUCLEOTIDE SEQUENCE [LARGE SCALE GENOMIC DNA]</scope>
    <source>
        <strain evidence="2">WM001</strain>
    </source>
</reference>
<protein>
    <submittedName>
        <fullName evidence="2">Uncharacterized protein</fullName>
    </submittedName>
</protein>
<evidence type="ECO:0000256" key="1">
    <source>
        <dbReference type="ARBA" id="ARBA00022737"/>
    </source>
</evidence>
<dbReference type="Proteomes" id="UP000187209">
    <property type="component" value="Unassembled WGS sequence"/>
</dbReference>
<evidence type="ECO:0000313" key="2">
    <source>
        <dbReference type="EMBL" id="OMJ73369.1"/>
    </source>
</evidence>
<dbReference type="AlphaFoldDB" id="A0A1R2B9C8"/>
<dbReference type="GO" id="GO:0005829">
    <property type="term" value="C:cytosol"/>
    <property type="evidence" value="ECO:0007669"/>
    <property type="project" value="TreeGrafter"/>
</dbReference>
<keyword evidence="3" id="KW-1185">Reference proteome</keyword>
<dbReference type="SUPFAM" id="SSF82185">
    <property type="entry name" value="Histone H3 K4-specific methyltransferase SET7/9 N-terminal domain"/>
    <property type="match status" value="4"/>
</dbReference>
<dbReference type="Pfam" id="PF02493">
    <property type="entry name" value="MORN"/>
    <property type="match status" value="9"/>
</dbReference>
<proteinExistence type="predicted"/>
<dbReference type="SMART" id="SM00698">
    <property type="entry name" value="MORN"/>
    <property type="match status" value="8"/>
</dbReference>
<dbReference type="InterPro" id="IPR003409">
    <property type="entry name" value="MORN"/>
</dbReference>
<dbReference type="Gene3D" id="2.20.110.10">
    <property type="entry name" value="Histone H3 K4-specific methyltransferase SET7/9 N-terminal domain"/>
    <property type="match status" value="3"/>
</dbReference>
<sequence length="672" mass="76560">MNRYFKKSLTPVNKSNTENLDYSMIKMPQISFGYMHKSVQQLKKELFEKLEYQRALKRLDISPNPTKYRNPFRSTPEPLFKNIIKRNKFIQDNGLDEFIDAMFFNINNSYRLLNKDLVAPIDYFTAEIQVRNLKRLKPLVKVIEAEDVDKPPLEDFWFRNISKNYTARWDTFEEAICRHFILNINTSIGTIRKLNWESLLKKLLRKISSKSNDIELWPGHPGLASIPYKGPVVTLSNFQNCVTSGKFKSLAAKSLGSETFYIGERYKKNVYTFACGAEYKGEWKSYMRDGLAKMTYNEDFVYDGYLFKGRRHGYGSCTALGGYYKGYWEEDLIDGPGEIAYSDGSGISGVWKKNQVVSGRLKWSGGEYTGYLSPLYFEGSGVFINKQGDIKKGIWVKGKLNGDGEITMKNGNFYKGSFVDDHLEGQGFIDTTIFTYNGEVKQSLPEGFGKIVYKNISSDYEGYFSAGTINGKGIYKIDSHMLKGEFILGKLSGKGEKTIGSISKYVGDFSDSLMHGKGILRISSENCKSIYNGEFKVNKFHGNGKLRIGDCEYKGSLAHGELHGNGEILLDKVKYKGTFFKNEANGRGSVHFIDGSYYDGEFSYSRPFGSGEALDANGYWLAANFLEGKPVIRHRLRNDFFTNLQEFKEKLMSFCALIEWINENICSTDFNI</sequence>
<evidence type="ECO:0000313" key="3">
    <source>
        <dbReference type="Proteomes" id="UP000187209"/>
    </source>
</evidence>
<dbReference type="PANTHER" id="PTHR43215:SF14">
    <property type="entry name" value="RADIAL SPOKE HEAD 1 HOMOLOG"/>
    <property type="match status" value="1"/>
</dbReference>
<dbReference type="EMBL" id="MPUH01000827">
    <property type="protein sequence ID" value="OMJ73369.1"/>
    <property type="molecule type" value="Genomic_DNA"/>
</dbReference>
<dbReference type="PANTHER" id="PTHR43215">
    <property type="entry name" value="RADIAL SPOKE HEAD 1 HOMOLOG"/>
    <property type="match status" value="1"/>
</dbReference>
<keyword evidence="1" id="KW-0677">Repeat</keyword>
<comment type="caution">
    <text evidence="2">The sequence shown here is derived from an EMBL/GenBank/DDBJ whole genome shotgun (WGS) entry which is preliminary data.</text>
</comment>
<name>A0A1R2B9C8_9CILI</name>
<gene>
    <name evidence="2" type="ORF">SteCoe_27958</name>
</gene>